<gene>
    <name evidence="1" type="ORF">CAL20_15165</name>
</gene>
<protein>
    <recommendedName>
        <fullName evidence="3">Phage tail protein</fullName>
    </recommendedName>
</protein>
<reference evidence="1 2" key="1">
    <citation type="submission" date="2017-05" db="EMBL/GenBank/DDBJ databases">
        <title>Complete and WGS of Bordetella genogroups.</title>
        <authorList>
            <person name="Spilker T."/>
            <person name="LiPuma J."/>
        </authorList>
    </citation>
    <scope>NUCLEOTIDE SEQUENCE [LARGE SCALE GENOMIC DNA]</scope>
    <source>
        <strain evidence="1 2">AU9919</strain>
    </source>
</reference>
<dbReference type="RefSeq" id="WP_094838253.1">
    <property type="nucleotide sequence ID" value="NZ_NEVQ01000013.1"/>
</dbReference>
<evidence type="ECO:0008006" key="3">
    <source>
        <dbReference type="Google" id="ProtNLM"/>
    </source>
</evidence>
<keyword evidence="2" id="KW-1185">Reference proteome</keyword>
<dbReference type="AlphaFoldDB" id="A0A261U4D3"/>
<name>A0A261U4D3_9BORD</name>
<organism evidence="1 2">
    <name type="scientific">Bordetella genomosp. 4</name>
    <dbReference type="NCBI Taxonomy" id="463044"/>
    <lineage>
        <taxon>Bacteria</taxon>
        <taxon>Pseudomonadati</taxon>
        <taxon>Pseudomonadota</taxon>
        <taxon>Betaproteobacteria</taxon>
        <taxon>Burkholderiales</taxon>
        <taxon>Alcaligenaceae</taxon>
        <taxon>Bordetella</taxon>
    </lineage>
</organism>
<comment type="caution">
    <text evidence="1">The sequence shown here is derived from an EMBL/GenBank/DDBJ whole genome shotgun (WGS) entry which is preliminary data.</text>
</comment>
<accession>A0A261U4D3</accession>
<evidence type="ECO:0000313" key="1">
    <source>
        <dbReference type="EMBL" id="OZI56739.1"/>
    </source>
</evidence>
<proteinExistence type="predicted"/>
<evidence type="ECO:0000313" key="2">
    <source>
        <dbReference type="Proteomes" id="UP000216885"/>
    </source>
</evidence>
<dbReference type="InterPro" id="IPR022344">
    <property type="entry name" value="GTA_major-tail"/>
</dbReference>
<dbReference type="Proteomes" id="UP000216885">
    <property type="component" value="Unassembled WGS sequence"/>
</dbReference>
<dbReference type="InterPro" id="IPR011855">
    <property type="entry name" value="Phgtail_TP901_1"/>
</dbReference>
<dbReference type="PRINTS" id="PR01996">
    <property type="entry name" value="MTP1FAMILY"/>
</dbReference>
<dbReference type="EMBL" id="NEVQ01000013">
    <property type="protein sequence ID" value="OZI56739.1"/>
    <property type="molecule type" value="Genomic_DNA"/>
</dbReference>
<sequence length="139" mass="14853">MADLNAIAGRDVAFYVGTDDSGPRICARTKTITIAGEPIDITQDCDGAFRTLLNTPATRSIDMSVEGIMRQDDWALIAFDPASNNFLEQYALVIPGLGTITGDFFLGNFEVGAEYQDAVTFSATVQSSGAWVFTPEASA</sequence>
<dbReference type="Pfam" id="PF06199">
    <property type="entry name" value="Phage_tail_2"/>
    <property type="match status" value="1"/>
</dbReference>